<evidence type="ECO:0008006" key="10">
    <source>
        <dbReference type="Google" id="ProtNLM"/>
    </source>
</evidence>
<evidence type="ECO:0000256" key="1">
    <source>
        <dbReference type="ARBA" id="ARBA00004141"/>
    </source>
</evidence>
<dbReference type="InterPro" id="IPR030802">
    <property type="entry name" value="Permease_MalE"/>
</dbReference>
<feature type="transmembrane region" description="Helical" evidence="7">
    <location>
        <begin position="206"/>
        <end position="226"/>
    </location>
</feature>
<dbReference type="PANTHER" id="PTHR30188">
    <property type="entry name" value="ABC TRANSPORTER PERMEASE PROTEIN-RELATED"/>
    <property type="match status" value="1"/>
</dbReference>
<evidence type="ECO:0000256" key="4">
    <source>
        <dbReference type="ARBA" id="ARBA00022692"/>
    </source>
</evidence>
<reference evidence="8 9" key="1">
    <citation type="journal article" date="2016" name="Nat. Commun.">
        <title>Thousands of microbial genomes shed light on interconnected biogeochemical processes in an aquifer system.</title>
        <authorList>
            <person name="Anantharaman K."/>
            <person name="Brown C.T."/>
            <person name="Hug L.A."/>
            <person name="Sharon I."/>
            <person name="Castelle C.J."/>
            <person name="Probst A.J."/>
            <person name="Thomas B.C."/>
            <person name="Singh A."/>
            <person name="Wilkins M.J."/>
            <person name="Karaoz U."/>
            <person name="Brodie E.L."/>
            <person name="Williams K.H."/>
            <person name="Hubbard S.S."/>
            <person name="Banfield J.F."/>
        </authorList>
    </citation>
    <scope>NUCLEOTIDE SEQUENCE [LARGE SCALE GENOMIC DNA]</scope>
</reference>
<protein>
    <recommendedName>
        <fullName evidence="10">ABC transporter permease</fullName>
    </recommendedName>
</protein>
<dbReference type="AlphaFoldDB" id="A0A1F5QYC4"/>
<dbReference type="Proteomes" id="UP000177230">
    <property type="component" value="Unassembled WGS sequence"/>
</dbReference>
<evidence type="ECO:0000256" key="3">
    <source>
        <dbReference type="ARBA" id="ARBA00022448"/>
    </source>
</evidence>
<keyword evidence="5 7" id="KW-1133">Transmembrane helix</keyword>
<dbReference type="InterPro" id="IPR003453">
    <property type="entry name" value="ABC_MlaE_roteobac"/>
</dbReference>
<dbReference type="NCBIfam" id="TIGR00056">
    <property type="entry name" value="MlaE family lipid ABC transporter permease subunit"/>
    <property type="match status" value="1"/>
</dbReference>
<dbReference type="PANTHER" id="PTHR30188:SF4">
    <property type="entry name" value="PROTEIN TRIGALACTOSYLDIACYLGLYCEROL 1, CHLOROPLASTIC"/>
    <property type="match status" value="1"/>
</dbReference>
<dbReference type="GO" id="GO:0005548">
    <property type="term" value="F:phospholipid transporter activity"/>
    <property type="evidence" value="ECO:0007669"/>
    <property type="project" value="TreeGrafter"/>
</dbReference>
<organism evidence="8 9">
    <name type="scientific">Candidatus Edwardsbacteria bacterium GWF2_54_11</name>
    <dbReference type="NCBI Taxonomy" id="1817851"/>
    <lineage>
        <taxon>Bacteria</taxon>
        <taxon>Candidatus Edwardsiibacteriota</taxon>
    </lineage>
</organism>
<comment type="similarity">
    <text evidence="2 7">Belongs to the MlaE permease family.</text>
</comment>
<feature type="transmembrane region" description="Helical" evidence="7">
    <location>
        <begin position="25"/>
        <end position="46"/>
    </location>
</feature>
<name>A0A1F5QYC4_9BACT</name>
<dbReference type="Pfam" id="PF02405">
    <property type="entry name" value="MlaE"/>
    <property type="match status" value="1"/>
</dbReference>
<keyword evidence="3" id="KW-0813">Transport</keyword>
<evidence type="ECO:0000256" key="6">
    <source>
        <dbReference type="ARBA" id="ARBA00023136"/>
    </source>
</evidence>
<dbReference type="GO" id="GO:0043190">
    <property type="term" value="C:ATP-binding cassette (ABC) transporter complex"/>
    <property type="evidence" value="ECO:0007669"/>
    <property type="project" value="InterPro"/>
</dbReference>
<accession>A0A1F5QYC4</accession>
<gene>
    <name evidence="8" type="ORF">A2024_09725</name>
</gene>
<evidence type="ECO:0000313" key="9">
    <source>
        <dbReference type="Proteomes" id="UP000177230"/>
    </source>
</evidence>
<evidence type="ECO:0000256" key="2">
    <source>
        <dbReference type="ARBA" id="ARBA00007556"/>
    </source>
</evidence>
<keyword evidence="6 7" id="KW-0472">Membrane</keyword>
<proteinExistence type="inferred from homology"/>
<dbReference type="EMBL" id="MFFM01000051">
    <property type="protein sequence ID" value="OGF07187.1"/>
    <property type="molecule type" value="Genomic_DNA"/>
</dbReference>
<feature type="transmembrane region" description="Helical" evidence="7">
    <location>
        <begin position="172"/>
        <end position="194"/>
    </location>
</feature>
<evidence type="ECO:0000256" key="5">
    <source>
        <dbReference type="ARBA" id="ARBA00022989"/>
    </source>
</evidence>
<feature type="transmembrane region" description="Helical" evidence="7">
    <location>
        <begin position="58"/>
        <end position="84"/>
    </location>
</feature>
<comment type="caution">
    <text evidence="8">The sequence shown here is derived from an EMBL/GenBank/DDBJ whole genome shotgun (WGS) entry which is preliminary data.</text>
</comment>
<evidence type="ECO:0000256" key="7">
    <source>
        <dbReference type="RuleBase" id="RU362044"/>
    </source>
</evidence>
<sequence length="266" mass="28363">MPFKLNILSQRSIFENIGRSTIDLFQGWGAAFILLGKIALSLRYILRNFSQVLTQMMFFGVSSLPVVLFSAVFTGMVAGVQAAYQMQGLVPPIWLGAGISRAVLIELGPVLTALVVAGRVGAGIAAELGTMKVTEQIDALETMAIDPVAYLYMPRFVAGAVMAPVLTVFANFVALIGGWLVAVLSVGISSQMYLDGLRFHFHTRDLVGGIVKSVFFGIIIATSGCFHGSTTEGGAEGVGKATTNSVVTSAVLILIFDYIISAWIFR</sequence>
<feature type="transmembrane region" description="Helical" evidence="7">
    <location>
        <begin position="246"/>
        <end position="265"/>
    </location>
</feature>
<evidence type="ECO:0000313" key="8">
    <source>
        <dbReference type="EMBL" id="OGF07187.1"/>
    </source>
</evidence>
<comment type="subcellular location">
    <subcellularLocation>
        <location evidence="1">Membrane</location>
        <topology evidence="1">Multi-pass membrane protein</topology>
    </subcellularLocation>
</comment>
<keyword evidence="4 7" id="KW-0812">Transmembrane</keyword>